<sequence>MIPKVIHYCWFGRNTLPPLAVKCIESWKKYFPDYEIKEWNEENFNVNIIPYTKEAYEMKKYAFVSDYARFWILYHYGGLYFDTDVEVIRPMDDIIDKGPFMGCEKNIDNNGETILAVAPGLGLGANPGLGLYSELLQLYSTLHFIEGNGVLNLKTVVEYTTELLCYCGLKNCATAQKIAGILIYPREYFNPKDYATGKIVITKNTRSIHHFAASWLPEYQRRNLRIYNLLGINQDSKWIALLRRIKKIILSCLK</sequence>
<reference evidence="2 3" key="1">
    <citation type="journal article" date="2019" name="Nat. Microbiol.">
        <title>Genomic variation and strain-specific functional adaptation in the human gut microbiome during early life.</title>
        <authorList>
            <person name="Vatanen T."/>
            <person name="Plichta D.R."/>
            <person name="Somani J."/>
            <person name="Munch P.C."/>
            <person name="Arthur T.D."/>
            <person name="Hall A.B."/>
            <person name="Rudolf S."/>
            <person name="Oakeley E.J."/>
            <person name="Ke X."/>
            <person name="Young R.A."/>
            <person name="Haiser H.J."/>
            <person name="Kolde R."/>
            <person name="Yassour M."/>
            <person name="Luopajarvi K."/>
            <person name="Siljander H."/>
            <person name="Virtanen S.M."/>
            <person name="Ilonen J."/>
            <person name="Uibo R."/>
            <person name="Tillmann V."/>
            <person name="Mokurov S."/>
            <person name="Dorshakova N."/>
            <person name="Porter J.A."/>
            <person name="McHardy A.C."/>
            <person name="Lahdesmaki H."/>
            <person name="Vlamakis H."/>
            <person name="Huttenhower C."/>
            <person name="Knip M."/>
            <person name="Xavier R.J."/>
        </authorList>
    </citation>
    <scope>NUCLEOTIDE SEQUENCE [LARGE SCALE GENOMIC DNA]</scope>
    <source>
        <strain evidence="2 3">RJX1052</strain>
    </source>
</reference>
<dbReference type="PANTHER" id="PTHR32385">
    <property type="entry name" value="MANNOSYL PHOSPHORYLINOSITOL CERAMIDE SYNTHASE"/>
    <property type="match status" value="1"/>
</dbReference>
<dbReference type="KEGG" id="bdh:GV66_18170"/>
<dbReference type="Proteomes" id="UP000294834">
    <property type="component" value="Unassembled WGS sequence"/>
</dbReference>
<keyword evidence="1 2" id="KW-0808">Transferase</keyword>
<gene>
    <name evidence="2" type="ORF">E1J06_11025</name>
</gene>
<evidence type="ECO:0000313" key="2">
    <source>
        <dbReference type="EMBL" id="TDB07905.1"/>
    </source>
</evidence>
<dbReference type="Pfam" id="PF04488">
    <property type="entry name" value="Gly_transf_sug"/>
    <property type="match status" value="1"/>
</dbReference>
<evidence type="ECO:0000313" key="3">
    <source>
        <dbReference type="Proteomes" id="UP000294834"/>
    </source>
</evidence>
<dbReference type="Gene3D" id="3.90.550.20">
    <property type="match status" value="1"/>
</dbReference>
<organism evidence="2 3">
    <name type="scientific">Phocaeicola dorei</name>
    <dbReference type="NCBI Taxonomy" id="357276"/>
    <lineage>
        <taxon>Bacteria</taxon>
        <taxon>Pseudomonadati</taxon>
        <taxon>Bacteroidota</taxon>
        <taxon>Bacteroidia</taxon>
        <taxon>Bacteroidales</taxon>
        <taxon>Bacteroidaceae</taxon>
        <taxon>Phocaeicola</taxon>
    </lineage>
</organism>
<accession>A0AAX2R6F1</accession>
<protein>
    <submittedName>
        <fullName evidence="2">Glycosyl transferase</fullName>
    </submittedName>
</protein>
<dbReference type="RefSeq" id="WP_008654677.1">
    <property type="nucleotide sequence ID" value="NZ_CP046427.1"/>
</dbReference>
<proteinExistence type="predicted"/>
<comment type="caution">
    <text evidence="2">The sequence shown here is derived from an EMBL/GenBank/DDBJ whole genome shotgun (WGS) entry which is preliminary data.</text>
</comment>
<dbReference type="PANTHER" id="PTHR32385:SF15">
    <property type="entry name" value="INOSITOL PHOSPHOCERAMIDE MANNOSYLTRANSFERASE 1"/>
    <property type="match status" value="1"/>
</dbReference>
<dbReference type="InterPro" id="IPR029044">
    <property type="entry name" value="Nucleotide-diphossugar_trans"/>
</dbReference>
<dbReference type="GO" id="GO:0000030">
    <property type="term" value="F:mannosyltransferase activity"/>
    <property type="evidence" value="ECO:0007669"/>
    <property type="project" value="TreeGrafter"/>
</dbReference>
<dbReference type="GO" id="GO:0016020">
    <property type="term" value="C:membrane"/>
    <property type="evidence" value="ECO:0007669"/>
    <property type="project" value="GOC"/>
</dbReference>
<name>A0AAX2R6F1_9BACT</name>
<dbReference type="SUPFAM" id="SSF53448">
    <property type="entry name" value="Nucleotide-diphospho-sugar transferases"/>
    <property type="match status" value="1"/>
</dbReference>
<dbReference type="AlphaFoldDB" id="A0AAX2R6F1"/>
<dbReference type="GO" id="GO:0051999">
    <property type="term" value="P:mannosyl-inositol phosphorylceramide biosynthetic process"/>
    <property type="evidence" value="ECO:0007669"/>
    <property type="project" value="TreeGrafter"/>
</dbReference>
<dbReference type="EMBL" id="SLTX01000001">
    <property type="protein sequence ID" value="TDB07905.1"/>
    <property type="molecule type" value="Genomic_DNA"/>
</dbReference>
<dbReference type="InterPro" id="IPR051706">
    <property type="entry name" value="Glycosyltransferase_domain"/>
</dbReference>
<dbReference type="InterPro" id="IPR007577">
    <property type="entry name" value="GlycoTrfase_DXD_sugar-bd_CS"/>
</dbReference>
<evidence type="ECO:0000256" key="1">
    <source>
        <dbReference type="ARBA" id="ARBA00022679"/>
    </source>
</evidence>